<dbReference type="OMA" id="INTIGGW"/>
<dbReference type="AlphaFoldDB" id="A0AA37I543"/>
<sequence>MSEDIKNGIKLCPDGKYRWAYEVNMYRNPTIFYVIANMFLICYLVCVVLFSVINFCLDEEVLSSILMLTGVFLFLFLITIPAYLVIAAIMGGTYAALFVMDENGIEHHQMPKKVKKLQLINTIGGWMGAAKGDLSMVGLSLFSSGVQVTKTDFKNVRLVKTAPRRNLIKLTEAWYSWNHIYVDEEDYDWVCQYIKDHCPTAS</sequence>
<keyword evidence="1" id="KW-1133">Transmembrane helix</keyword>
<evidence type="ECO:0000256" key="1">
    <source>
        <dbReference type="SAM" id="Phobius"/>
    </source>
</evidence>
<feature type="transmembrane region" description="Helical" evidence="1">
    <location>
        <begin position="31"/>
        <end position="53"/>
    </location>
</feature>
<comment type="caution">
    <text evidence="2">The sequence shown here is derived from an EMBL/GenBank/DDBJ whole genome shotgun (WGS) entry which is preliminary data.</text>
</comment>
<evidence type="ECO:0000313" key="2">
    <source>
        <dbReference type="EMBL" id="GJG34662.1"/>
    </source>
</evidence>
<evidence type="ECO:0000313" key="3">
    <source>
        <dbReference type="Proteomes" id="UP000887097"/>
    </source>
</evidence>
<gene>
    <name evidence="2" type="ORF">PRMUPPPA20_27710</name>
</gene>
<accession>A0AA37I543</accession>
<proteinExistence type="predicted"/>
<organism evidence="2 3">
    <name type="scientific">Xylanibacter ruminicola</name>
    <name type="common">Prevotella ruminicola</name>
    <dbReference type="NCBI Taxonomy" id="839"/>
    <lineage>
        <taxon>Bacteria</taxon>
        <taxon>Pseudomonadati</taxon>
        <taxon>Bacteroidota</taxon>
        <taxon>Bacteroidia</taxon>
        <taxon>Bacteroidales</taxon>
        <taxon>Prevotellaceae</taxon>
        <taxon>Xylanibacter</taxon>
    </lineage>
</organism>
<keyword evidence="1" id="KW-0472">Membrane</keyword>
<dbReference type="GeneID" id="31501792"/>
<name>A0AA37I543_XYLRU</name>
<protein>
    <submittedName>
        <fullName evidence="2">Uncharacterized protein</fullName>
    </submittedName>
</protein>
<reference evidence="2" key="1">
    <citation type="submission" date="2021-08" db="EMBL/GenBank/DDBJ databases">
        <title>Prevotella lacticifex sp. nov., isolated from rumen of cow.</title>
        <authorList>
            <person name="Shinkai T."/>
            <person name="Ikeyama N."/>
            <person name="Kumagai M."/>
            <person name="Ohmori H."/>
            <person name="Sakamoto M."/>
            <person name="Ohkuma M."/>
            <person name="Mitsumori M."/>
        </authorList>
    </citation>
    <scope>NUCLEOTIDE SEQUENCE</scope>
    <source>
        <strain evidence="2">JCM 8259</strain>
    </source>
</reference>
<dbReference type="Proteomes" id="UP000887097">
    <property type="component" value="Unassembled WGS sequence"/>
</dbReference>
<dbReference type="RefSeq" id="WP_013064917.1">
    <property type="nucleotide sequence ID" value="NZ_BPTT01000001.1"/>
</dbReference>
<keyword evidence="1" id="KW-0812">Transmembrane</keyword>
<dbReference type="EMBL" id="BPTT01000001">
    <property type="protein sequence ID" value="GJG34662.1"/>
    <property type="molecule type" value="Genomic_DNA"/>
</dbReference>
<feature type="transmembrane region" description="Helical" evidence="1">
    <location>
        <begin position="65"/>
        <end position="90"/>
    </location>
</feature>